<name>A0A1A8ZNX7_PLAOA</name>
<evidence type="ECO:0000313" key="1">
    <source>
        <dbReference type="EMBL" id="SBT30453.1"/>
    </source>
</evidence>
<dbReference type="AlphaFoldDB" id="A0A1A8ZNX7"/>
<sequence>MNEAETCRTLAWLSSAQLSSAWLLSYISKGGVEILTDEAFSYAFSGENFPSDDCQTVSGRNKWNYLKTLLAFKGFRTVSARGGGGKGRLAKCLEIKIHKRKYIKCNFFLASPNFCCVLPHVRMVPFSEVAIGRFLRSKSSSNKERLHY</sequence>
<proteinExistence type="predicted"/>
<reference evidence="2" key="1">
    <citation type="submission" date="2016-05" db="EMBL/GenBank/DDBJ databases">
        <authorList>
            <person name="Lavstsen T."/>
            <person name="Jespersen J.S."/>
        </authorList>
    </citation>
    <scope>NUCLEOTIDE SEQUENCE [LARGE SCALE GENOMIC DNA]</scope>
</reference>
<gene>
    <name evidence="1" type="ORF">POVWA1_001160</name>
    <name evidence="2" type="ORF">POVWA2_050250</name>
</gene>
<organism evidence="2 3">
    <name type="scientific">Plasmodium ovale wallikeri</name>
    <dbReference type="NCBI Taxonomy" id="864142"/>
    <lineage>
        <taxon>Eukaryota</taxon>
        <taxon>Sar</taxon>
        <taxon>Alveolata</taxon>
        <taxon>Apicomplexa</taxon>
        <taxon>Aconoidasida</taxon>
        <taxon>Haemosporida</taxon>
        <taxon>Plasmodiidae</taxon>
        <taxon>Plasmodium</taxon>
        <taxon>Plasmodium (Plasmodium)</taxon>
    </lineage>
</organism>
<evidence type="ECO:0000313" key="4">
    <source>
        <dbReference type="Proteomes" id="UP000078555"/>
    </source>
</evidence>
<dbReference type="EMBL" id="FLRE01000179">
    <property type="protein sequence ID" value="SBT45575.1"/>
    <property type="molecule type" value="Genomic_DNA"/>
</dbReference>
<evidence type="ECO:0000313" key="2">
    <source>
        <dbReference type="EMBL" id="SBT45575.1"/>
    </source>
</evidence>
<accession>A0A1A8ZNX7</accession>
<dbReference type="Proteomes" id="UP000078555">
    <property type="component" value="Unassembled WGS sequence"/>
</dbReference>
<evidence type="ECO:0000313" key="3">
    <source>
        <dbReference type="Proteomes" id="UP000078550"/>
    </source>
</evidence>
<keyword evidence="4" id="KW-1185">Reference proteome</keyword>
<reference evidence="3 4" key="2">
    <citation type="submission" date="2016-05" db="EMBL/GenBank/DDBJ databases">
        <authorList>
            <person name="Naeem Raeece"/>
        </authorList>
    </citation>
    <scope>NUCLEOTIDE SEQUENCE [LARGE SCALE GENOMIC DNA]</scope>
</reference>
<dbReference type="EMBL" id="FLRD01000001">
    <property type="protein sequence ID" value="SBT30453.1"/>
    <property type="molecule type" value="Genomic_DNA"/>
</dbReference>
<protein>
    <submittedName>
        <fullName evidence="2">Uncharacterized protein</fullName>
    </submittedName>
</protein>
<dbReference type="Proteomes" id="UP000078550">
    <property type="component" value="Unassembled WGS sequence"/>
</dbReference>